<proteinExistence type="predicted"/>
<evidence type="ECO:0000313" key="1">
    <source>
        <dbReference type="EMBL" id="CAG8716751.1"/>
    </source>
</evidence>
<dbReference type="AlphaFoldDB" id="A0A9N9I247"/>
<keyword evidence="2" id="KW-1185">Reference proteome</keyword>
<dbReference type="Proteomes" id="UP000789405">
    <property type="component" value="Unassembled WGS sequence"/>
</dbReference>
<dbReference type="OrthoDB" id="2440068at2759"/>
<organism evidence="1 2">
    <name type="scientific">Dentiscutata erythropus</name>
    <dbReference type="NCBI Taxonomy" id="1348616"/>
    <lineage>
        <taxon>Eukaryota</taxon>
        <taxon>Fungi</taxon>
        <taxon>Fungi incertae sedis</taxon>
        <taxon>Mucoromycota</taxon>
        <taxon>Glomeromycotina</taxon>
        <taxon>Glomeromycetes</taxon>
        <taxon>Diversisporales</taxon>
        <taxon>Gigasporaceae</taxon>
        <taxon>Dentiscutata</taxon>
    </lineage>
</organism>
<protein>
    <submittedName>
        <fullName evidence="1">13321_t:CDS:1</fullName>
    </submittedName>
</protein>
<feature type="non-terminal residue" evidence="1">
    <location>
        <position position="54"/>
    </location>
</feature>
<accession>A0A9N9I247</accession>
<sequence>MNQANINGGEHQNDQNAEFIKNIIEGIDPFTTAQYTGAPQQTPPLPEIVFLGSS</sequence>
<comment type="caution">
    <text evidence="1">The sequence shown here is derived from an EMBL/GenBank/DDBJ whole genome shotgun (WGS) entry which is preliminary data.</text>
</comment>
<gene>
    <name evidence="1" type="ORF">DERYTH_LOCUS13996</name>
</gene>
<dbReference type="EMBL" id="CAJVPY010010221">
    <property type="protein sequence ID" value="CAG8716751.1"/>
    <property type="molecule type" value="Genomic_DNA"/>
</dbReference>
<evidence type="ECO:0000313" key="2">
    <source>
        <dbReference type="Proteomes" id="UP000789405"/>
    </source>
</evidence>
<name>A0A9N9I247_9GLOM</name>
<reference evidence="1" key="1">
    <citation type="submission" date="2021-06" db="EMBL/GenBank/DDBJ databases">
        <authorList>
            <person name="Kallberg Y."/>
            <person name="Tangrot J."/>
            <person name="Rosling A."/>
        </authorList>
    </citation>
    <scope>NUCLEOTIDE SEQUENCE</scope>
    <source>
        <strain evidence="1">MA453B</strain>
    </source>
</reference>